<dbReference type="AlphaFoldDB" id="A1TP64"/>
<sequence length="428" mass="45757">MLPESIPRPYGSNAAPAASSLIARSAQDLQAGTSQHVAAEATPRPRPALLAPEGLASRPRPAGQAPGSASSGPASFSQAHVAGRCREMDMDASSAIRQFLSQSLSNNRYVSEEHLRARAENYLAYIDAEKALIDRADVSLQNVLSAVSRQSAWMCHLERGVWRAETALQDTNTDRERLAAEAEGSMVPAPSSPYARPRAWTVSPTAASALAMMIRGEEGPFTREQSKTGFETLQESLLLASRLKIGARKSHRSAHRHDAKRSETHPTKTPGGTDLSRDPGSRLRDEAGIPVMTGTSGSSSDVALTTLYAADRAKLPWMAPGLDSQAGMDAMVDLSLQFFRTEGSSPSVTMARGMNRVRSGAGLPPKEVDAHQVFSHSYAEIDAGVRLTLEGVDPADEGAVEQSLGRLTSEAKARLDLVRKELLLSPVS</sequence>
<evidence type="ECO:0000313" key="3">
    <source>
        <dbReference type="Proteomes" id="UP000002596"/>
    </source>
</evidence>
<dbReference type="KEGG" id="aav:Aave_2174"/>
<dbReference type="EMBL" id="CP000512">
    <property type="protein sequence ID" value="ABM32752.1"/>
    <property type="molecule type" value="Genomic_DNA"/>
</dbReference>
<protein>
    <submittedName>
        <fullName evidence="2">Uncharacterized protein</fullName>
    </submittedName>
</protein>
<feature type="compositionally biased region" description="Low complexity" evidence="1">
    <location>
        <begin position="38"/>
        <end position="79"/>
    </location>
</feature>
<name>A1TP64_PARC0</name>
<proteinExistence type="predicted"/>
<organism evidence="2 3">
    <name type="scientific">Paracidovorax citrulli (strain AAC00-1)</name>
    <name type="common">Acidovorax citrulli</name>
    <dbReference type="NCBI Taxonomy" id="397945"/>
    <lineage>
        <taxon>Bacteria</taxon>
        <taxon>Pseudomonadati</taxon>
        <taxon>Pseudomonadota</taxon>
        <taxon>Betaproteobacteria</taxon>
        <taxon>Burkholderiales</taxon>
        <taxon>Comamonadaceae</taxon>
        <taxon>Paracidovorax</taxon>
    </lineage>
</organism>
<feature type="region of interest" description="Disordered" evidence="1">
    <location>
        <begin position="25"/>
        <end position="79"/>
    </location>
</feature>
<dbReference type="Proteomes" id="UP000002596">
    <property type="component" value="Chromosome"/>
</dbReference>
<feature type="compositionally biased region" description="Polar residues" evidence="1">
    <location>
        <begin position="27"/>
        <end position="36"/>
    </location>
</feature>
<feature type="region of interest" description="Disordered" evidence="1">
    <location>
        <begin position="248"/>
        <end position="296"/>
    </location>
</feature>
<evidence type="ECO:0000313" key="2">
    <source>
        <dbReference type="EMBL" id="ABM32752.1"/>
    </source>
</evidence>
<evidence type="ECO:0000256" key="1">
    <source>
        <dbReference type="SAM" id="MobiDB-lite"/>
    </source>
</evidence>
<reference evidence="2" key="1">
    <citation type="submission" date="2006-12" db="EMBL/GenBank/DDBJ databases">
        <title>Complete sequence of Acidovorax avenae subsp. citrulli AAC00-1.</title>
        <authorList>
            <consortium name="US DOE Joint Genome Institute"/>
            <person name="Copeland A."/>
            <person name="Lucas S."/>
            <person name="Lapidus A."/>
            <person name="Barry K."/>
            <person name="Detter J.C."/>
            <person name="Glavina del Rio T."/>
            <person name="Dalin E."/>
            <person name="Tice H."/>
            <person name="Pitluck S."/>
            <person name="Kiss H."/>
            <person name="Brettin T."/>
            <person name="Bruce D."/>
            <person name="Han C."/>
            <person name="Tapia R."/>
            <person name="Gilna P."/>
            <person name="Schmutz J."/>
            <person name="Larimer F."/>
            <person name="Land M."/>
            <person name="Hauser L."/>
            <person name="Kyrpides N."/>
            <person name="Kim E."/>
            <person name="Stahl D."/>
            <person name="Richardson P."/>
        </authorList>
    </citation>
    <scope>NUCLEOTIDE SEQUENCE</scope>
    <source>
        <strain evidence="2">AAC00-1</strain>
    </source>
</reference>
<feature type="compositionally biased region" description="Basic residues" evidence="1">
    <location>
        <begin position="248"/>
        <end position="259"/>
    </location>
</feature>
<gene>
    <name evidence="2" type="ordered locus">Aave_2174</name>
</gene>
<accession>A1TP64</accession>
<dbReference type="eggNOG" id="ENOG5033T3P">
    <property type="taxonomic scope" value="Bacteria"/>
</dbReference>
<dbReference type="HOGENOM" id="CLU_640339_0_0_4"/>
<feature type="compositionally biased region" description="Basic and acidic residues" evidence="1">
    <location>
        <begin position="275"/>
        <end position="287"/>
    </location>
</feature>